<proteinExistence type="predicted"/>
<sequence length="114" mass="12844">MLYNVYFRFEDHSAESGRIGQSLSAVETRCGDYQVLPEQQRHLWNNGDDYNYRTKSCWTNFFDTNSTIPMSFATGHIWAGSAAGIPLAVVPDATTGFWSGDWVTVRFGLHSLLS</sequence>
<name>A0A1I8JAP1_9PLAT</name>
<protein>
    <submittedName>
        <fullName evidence="2">Uncharacterized protein</fullName>
    </submittedName>
</protein>
<organism evidence="1 2">
    <name type="scientific">Macrostomum lignano</name>
    <dbReference type="NCBI Taxonomy" id="282301"/>
    <lineage>
        <taxon>Eukaryota</taxon>
        <taxon>Metazoa</taxon>
        <taxon>Spiralia</taxon>
        <taxon>Lophotrochozoa</taxon>
        <taxon>Platyhelminthes</taxon>
        <taxon>Rhabditophora</taxon>
        <taxon>Macrostomorpha</taxon>
        <taxon>Macrostomida</taxon>
        <taxon>Macrostomidae</taxon>
        <taxon>Macrostomum</taxon>
    </lineage>
</organism>
<dbReference type="WBParaSite" id="maker-uti_cns_0046502-snap-gene-0.9-mRNA-1">
    <property type="protein sequence ID" value="maker-uti_cns_0046502-snap-gene-0.9-mRNA-1"/>
    <property type="gene ID" value="maker-uti_cns_0046502-snap-gene-0.9"/>
</dbReference>
<reference evidence="2" key="1">
    <citation type="submission" date="2016-11" db="UniProtKB">
        <authorList>
            <consortium name="WormBaseParasite"/>
        </authorList>
    </citation>
    <scope>IDENTIFICATION</scope>
</reference>
<dbReference type="AlphaFoldDB" id="A0A1I8JAP1"/>
<accession>A0A1I8JAP1</accession>
<dbReference type="Proteomes" id="UP000095280">
    <property type="component" value="Unplaced"/>
</dbReference>
<keyword evidence="1" id="KW-1185">Reference proteome</keyword>
<evidence type="ECO:0000313" key="1">
    <source>
        <dbReference type="Proteomes" id="UP000095280"/>
    </source>
</evidence>
<evidence type="ECO:0000313" key="2">
    <source>
        <dbReference type="WBParaSite" id="maker-uti_cns_0046502-snap-gene-0.9-mRNA-1"/>
    </source>
</evidence>